<evidence type="ECO:0000313" key="2">
    <source>
        <dbReference type="EMBL" id="CAK9062633.1"/>
    </source>
</evidence>
<keyword evidence="1" id="KW-0040">ANK repeat</keyword>
<evidence type="ECO:0000256" key="1">
    <source>
        <dbReference type="PROSITE-ProRule" id="PRU00023"/>
    </source>
</evidence>
<name>A0ABP0NGP2_9DINO</name>
<dbReference type="PROSITE" id="PS50088">
    <property type="entry name" value="ANK_REPEAT"/>
    <property type="match status" value="1"/>
</dbReference>
<dbReference type="InterPro" id="IPR036770">
    <property type="entry name" value="Ankyrin_rpt-contain_sf"/>
</dbReference>
<organism evidence="2 3">
    <name type="scientific">Durusdinium trenchii</name>
    <dbReference type="NCBI Taxonomy" id="1381693"/>
    <lineage>
        <taxon>Eukaryota</taxon>
        <taxon>Sar</taxon>
        <taxon>Alveolata</taxon>
        <taxon>Dinophyceae</taxon>
        <taxon>Suessiales</taxon>
        <taxon>Symbiodiniaceae</taxon>
        <taxon>Durusdinium</taxon>
    </lineage>
</organism>
<dbReference type="InterPro" id="IPR002110">
    <property type="entry name" value="Ankyrin_rpt"/>
</dbReference>
<protein>
    <submittedName>
        <fullName evidence="2">Uncharacterized protein</fullName>
    </submittedName>
</protein>
<keyword evidence="3" id="KW-1185">Reference proteome</keyword>
<dbReference type="Proteomes" id="UP001642464">
    <property type="component" value="Unassembled WGS sequence"/>
</dbReference>
<dbReference type="PROSITE" id="PS50297">
    <property type="entry name" value="ANK_REP_REGION"/>
    <property type="match status" value="1"/>
</dbReference>
<reference evidence="2 3" key="1">
    <citation type="submission" date="2024-02" db="EMBL/GenBank/DDBJ databases">
        <authorList>
            <person name="Chen Y."/>
            <person name="Shah S."/>
            <person name="Dougan E. K."/>
            <person name="Thang M."/>
            <person name="Chan C."/>
        </authorList>
    </citation>
    <scope>NUCLEOTIDE SEQUENCE [LARGE SCALE GENOMIC DNA]</scope>
</reference>
<gene>
    <name evidence="2" type="ORF">SCF082_LOCUS32590</name>
</gene>
<comment type="caution">
    <text evidence="2">The sequence shown here is derived from an EMBL/GenBank/DDBJ whole genome shotgun (WGS) entry which is preliminary data.</text>
</comment>
<dbReference type="SUPFAM" id="SSF48403">
    <property type="entry name" value="Ankyrin repeat"/>
    <property type="match status" value="1"/>
</dbReference>
<proteinExistence type="predicted"/>
<sequence length="391" mass="44374">MAEHLRESQASPRDAANALDALGRLRLEHYELCEAFAQYLPKHLDQFGPKDVVGVCTALGRLKEQDEASLLAMAGLISMEIRHYSIRQLAEILTAFARLRVRESSLLQNTMEFCAREVKVQAHRPEDVVALLSAWGRLQALHVGAIEETSSVLMKDDGSGVLESLGPTDLREVVVAYARSRWACQPMVKAVGDQLSMLEGTDLSLLQILAPVLVAFSRLRWPHTRLQERTLTTLQDLEETTRHVEGEFEPISLLKGDIVVAETYKRMKQERMQASEEKERKKRSEWQKEQQQKLLEFLKKHHFNTKDVNGVGEVKKRFFGMMSSYQRPLHKAAKEKNVEIILLLLQYGADPMSKDSKGKTAYDYVESSPLRARMKAVYVKSRANGESTLPE</sequence>
<dbReference type="Pfam" id="PF13857">
    <property type="entry name" value="Ank_5"/>
    <property type="match status" value="1"/>
</dbReference>
<feature type="repeat" description="ANK" evidence="1">
    <location>
        <begin position="324"/>
        <end position="356"/>
    </location>
</feature>
<dbReference type="Gene3D" id="1.25.40.20">
    <property type="entry name" value="Ankyrin repeat-containing domain"/>
    <property type="match status" value="1"/>
</dbReference>
<accession>A0ABP0NGP2</accession>
<evidence type="ECO:0000313" key="3">
    <source>
        <dbReference type="Proteomes" id="UP001642464"/>
    </source>
</evidence>
<dbReference type="EMBL" id="CAXAMM010028335">
    <property type="protein sequence ID" value="CAK9062633.1"/>
    <property type="molecule type" value="Genomic_DNA"/>
</dbReference>